<feature type="compositionally biased region" description="Basic residues" evidence="2">
    <location>
        <begin position="1"/>
        <end position="19"/>
    </location>
</feature>
<dbReference type="VEuPathDB" id="FungiDB:CHGG_07759"/>
<evidence type="ECO:0000313" key="4">
    <source>
        <dbReference type="EMBL" id="EAQ86506.1"/>
    </source>
</evidence>
<feature type="region of interest" description="Disordered" evidence="2">
    <location>
        <begin position="1228"/>
        <end position="1378"/>
    </location>
</feature>
<dbReference type="HOGENOM" id="CLU_004717_0_0_1"/>
<dbReference type="PANTHER" id="PTHR45615:SF80">
    <property type="entry name" value="GRIP DOMAIN-CONTAINING PROTEIN"/>
    <property type="match status" value="1"/>
</dbReference>
<dbReference type="Gene3D" id="2.40.50.40">
    <property type="match status" value="1"/>
</dbReference>
<feature type="compositionally biased region" description="Basic and acidic residues" evidence="2">
    <location>
        <begin position="76"/>
        <end position="101"/>
    </location>
</feature>
<dbReference type="InterPro" id="IPR016197">
    <property type="entry name" value="Chromo-like_dom_sf"/>
</dbReference>
<feature type="compositionally biased region" description="Polar residues" evidence="2">
    <location>
        <begin position="208"/>
        <end position="251"/>
    </location>
</feature>
<accession>Q2GW95</accession>
<feature type="region of interest" description="Disordered" evidence="2">
    <location>
        <begin position="949"/>
        <end position="973"/>
    </location>
</feature>
<evidence type="ECO:0000256" key="2">
    <source>
        <dbReference type="SAM" id="MobiDB-lite"/>
    </source>
</evidence>
<evidence type="ECO:0000313" key="5">
    <source>
        <dbReference type="Proteomes" id="UP000001056"/>
    </source>
</evidence>
<feature type="region of interest" description="Disordered" evidence="2">
    <location>
        <begin position="617"/>
        <end position="641"/>
    </location>
</feature>
<feature type="domain" description="Chromo" evidence="3">
    <location>
        <begin position="28"/>
        <end position="69"/>
    </location>
</feature>
<comment type="subunit">
    <text evidence="1">Component of the NuA4 histone acetyltransferase complex.</text>
</comment>
<evidence type="ECO:0000256" key="1">
    <source>
        <dbReference type="ARBA" id="ARBA00011353"/>
    </source>
</evidence>
<feature type="region of interest" description="Disordered" evidence="2">
    <location>
        <begin position="1"/>
        <end position="24"/>
    </location>
</feature>
<sequence length="1378" mass="151036">MPPIKQKRRKPARGSRATRKPTPEERLYEVRDILDEKSAKGVLLYKVDWADNPTTGERYEPTWEPAENVTEAAVADWEREKRRREDIARRRDSHPAVECDSRPPVLPQNLKRSRQPSIADEDRPAKRSRESADSGYTSTDGDPQSNQSSAQSSWARVPPVPDNKGELVVEISRPPNFGPSEYRVINSSQSAPPSQAVDNAAPLGGSNEPESQLSRRTIQDSQECFDSLHTQSTGQSATHPSEPTSQTQISRSDLDIPSRQPETSHHDPSHPGLLETTEGAASDNVPHSSSRSDPQLGHDLVSDDSPWGEGFLTQPDYEPPIFGSEAESSRSPEDLSGSQSSGQPRDHRSASRSFSAREINSLPSVSNSHSQQAAQLVSFNSNNPGLLPSFSQRARLDDIVPETVPRLRITKSPLQIPSQSASSPLGGGTPLSSTLDKERNAPQPSIPPNRIMERSEEVTPRLSAVERMRQLGARVFGPPPGTPSESGPGQVVGTSPAVPPTEYRHEPALISPSAVLPPSGNFAEQLEASAAPVHSSTQLAEQLPAVHLGPQVGSLGHDSSMDLSLPTETPIMDGPAEFEQQPATVAPADLTTLVDPPLVPHDDLSVDDQVLGVDNSALVPLDQPDRSQSPPDMGADEQEDDSHVRHFTVTLPMAANTRAKYLDRITENKATLIKFGDVFANSYTSEPDPALVTKIDTIFDRLLNLCDLPAYEDDLPELGKVDMMKHATNSNSKFLFVYEFINGLWDINARILVISQPGRAFEYLEAVVSATDCPYTILGQESSTEQSTEVTSVVLAVASQDLSAVQGGVDVVIAFDHMARSVELPASLSFEAMAPIVLSLVATYSLDHIDQQLDQTEHDLNSIERRNALNLAIATAMDYLRNPDRQSTEPHQAAKTFAAFLRNPDDGLDWEAHPLPGDIFEMWLSSQERTQESQADLLVEAGGRKRRLHGIDDGIPKRPRLLDSQLPSRNSTPARMSDLLRQTLTNHSVNGPTGQVVEIPVEQLEKMSAKIAELENQLITQAAIEAKTRELCTSLESQLRSYERTIKSLEPKYMDALRDRHTFEKQCQKAVEAASATAARLEAQNAEVKDLQEKNKLLESKLAEARDTLANSTVPEIAKVAQAEKDRDEALATAEKLEKKVQSVQNEAEYSRKAYQDASNAHTSLNQEYQELKKKAAEFESRASENLRKIHQIHAQNEMNEVNRQIDELQATLDNRERELERAKEELKLLRSGRRETRQASVPRSPRMGVMSPRPARGVGASSRGTSPAPMSSDGPSGNEGNPGASGSGEESRPAPSPAGGDRRGKQRKPRTWNTRGPERAESPILGVLPEGEDEEEYEPTTPTPAPTTTWQLRSATSSASKSARSQRSSVRQQGNRD</sequence>
<feature type="compositionally biased region" description="Low complexity" evidence="2">
    <location>
        <begin position="144"/>
        <end position="153"/>
    </location>
</feature>
<dbReference type="SUPFAM" id="SSF54160">
    <property type="entry name" value="Chromo domain-like"/>
    <property type="match status" value="1"/>
</dbReference>
<dbReference type="CDD" id="cd00024">
    <property type="entry name" value="CD_CSD"/>
    <property type="match status" value="1"/>
</dbReference>
<dbReference type="InterPro" id="IPR000953">
    <property type="entry name" value="Chromo/chromo_shadow_dom"/>
</dbReference>
<feature type="region of interest" description="Disordered" evidence="2">
    <location>
        <begin position="410"/>
        <end position="460"/>
    </location>
</feature>
<dbReference type="PANTHER" id="PTHR45615">
    <property type="entry name" value="MYOSIN HEAVY CHAIN, NON-MUSCLE"/>
    <property type="match status" value="1"/>
</dbReference>
<feature type="compositionally biased region" description="Basic and acidic residues" evidence="2">
    <location>
        <begin position="451"/>
        <end position="460"/>
    </location>
</feature>
<feature type="compositionally biased region" description="Basic and acidic residues" evidence="2">
    <location>
        <begin position="120"/>
        <end position="132"/>
    </location>
</feature>
<dbReference type="RefSeq" id="XP_001225415.1">
    <property type="nucleotide sequence ID" value="XM_001225414.1"/>
</dbReference>
<dbReference type="EMBL" id="CH408033">
    <property type="protein sequence ID" value="EAQ86506.1"/>
    <property type="molecule type" value="Genomic_DNA"/>
</dbReference>
<feature type="compositionally biased region" description="Polar residues" evidence="2">
    <location>
        <begin position="134"/>
        <end position="143"/>
    </location>
</feature>
<organism evidence="4 5">
    <name type="scientific">Chaetomium globosum (strain ATCC 6205 / CBS 148.51 / DSM 1962 / NBRC 6347 / NRRL 1970)</name>
    <name type="common">Soil fungus</name>
    <dbReference type="NCBI Taxonomy" id="306901"/>
    <lineage>
        <taxon>Eukaryota</taxon>
        <taxon>Fungi</taxon>
        <taxon>Dikarya</taxon>
        <taxon>Ascomycota</taxon>
        <taxon>Pezizomycotina</taxon>
        <taxon>Sordariomycetes</taxon>
        <taxon>Sordariomycetidae</taxon>
        <taxon>Sordariales</taxon>
        <taxon>Chaetomiaceae</taxon>
        <taxon>Chaetomium</taxon>
    </lineage>
</organism>
<feature type="compositionally biased region" description="Polar residues" evidence="2">
    <location>
        <begin position="412"/>
        <end position="421"/>
    </location>
</feature>
<dbReference type="OrthoDB" id="3647690at2759"/>
<feature type="compositionally biased region" description="Basic and acidic residues" evidence="2">
    <location>
        <begin position="252"/>
        <end position="269"/>
    </location>
</feature>
<keyword evidence="5" id="KW-1185">Reference proteome</keyword>
<gene>
    <name evidence="4" type="ORF">CHGG_07759</name>
</gene>
<dbReference type="OMA" id="TTHSIEH"/>
<evidence type="ECO:0000259" key="3">
    <source>
        <dbReference type="PROSITE" id="PS50013"/>
    </source>
</evidence>
<dbReference type="GO" id="GO:0006338">
    <property type="term" value="P:chromatin remodeling"/>
    <property type="evidence" value="ECO:0007669"/>
    <property type="project" value="UniProtKB-ARBA"/>
</dbReference>
<feature type="compositionally biased region" description="Polar residues" evidence="2">
    <location>
        <begin position="185"/>
        <end position="197"/>
    </location>
</feature>
<dbReference type="PROSITE" id="PS50013">
    <property type="entry name" value="CHROMO_2"/>
    <property type="match status" value="1"/>
</dbReference>
<proteinExistence type="predicted"/>
<name>Q2GW95_CHAGB</name>
<dbReference type="Gene3D" id="3.40.50.12360">
    <property type="match status" value="1"/>
</dbReference>
<protein>
    <recommendedName>
        <fullName evidence="3">Chromo domain-containing protein</fullName>
    </recommendedName>
</protein>
<reference evidence="5" key="1">
    <citation type="journal article" date="2015" name="Genome Announc.">
        <title>Draft genome sequence of the cellulolytic fungus Chaetomium globosum.</title>
        <authorList>
            <person name="Cuomo C.A."/>
            <person name="Untereiner W.A."/>
            <person name="Ma L.-J."/>
            <person name="Grabherr M."/>
            <person name="Birren B.W."/>
        </authorList>
    </citation>
    <scope>NUCLEOTIDE SEQUENCE [LARGE SCALE GENOMIC DNA]</scope>
    <source>
        <strain evidence="5">ATCC 6205 / CBS 148.51 / DSM 1962 / NBRC 6347 / NRRL 1970</strain>
    </source>
</reference>
<feature type="compositionally biased region" description="Low complexity" evidence="2">
    <location>
        <begin position="1347"/>
        <end position="1378"/>
    </location>
</feature>
<dbReference type="STRING" id="306901.Q2GW95"/>
<feature type="compositionally biased region" description="Basic and acidic residues" evidence="2">
    <location>
        <begin position="1228"/>
        <end position="1238"/>
    </location>
</feature>
<dbReference type="GeneID" id="4394198"/>
<dbReference type="Proteomes" id="UP000001056">
    <property type="component" value="Unassembled WGS sequence"/>
</dbReference>
<dbReference type="InParanoid" id="Q2GW95"/>
<dbReference type="eggNOG" id="ENOG502S6DU">
    <property type="taxonomic scope" value="Eukaryota"/>
</dbReference>
<feature type="region of interest" description="Disordered" evidence="2">
    <location>
        <begin position="49"/>
        <end position="385"/>
    </location>
</feature>
<feature type="compositionally biased region" description="Polar residues" evidence="2">
    <location>
        <begin position="1263"/>
        <end position="1280"/>
    </location>
</feature>
<dbReference type="InterPro" id="IPR038609">
    <property type="entry name" value="HDA1_su2/3_sf"/>
</dbReference>
<feature type="compositionally biased region" description="Polar residues" evidence="2">
    <location>
        <begin position="361"/>
        <end position="385"/>
    </location>
</feature>
<feature type="region of interest" description="Disordered" evidence="2">
    <location>
        <begin position="476"/>
        <end position="495"/>
    </location>
</feature>